<feature type="transmembrane region" description="Helical" evidence="7">
    <location>
        <begin position="165"/>
        <end position="186"/>
    </location>
</feature>
<keyword evidence="3 7" id="KW-1133">Transmembrane helix</keyword>
<evidence type="ECO:0000256" key="2">
    <source>
        <dbReference type="ARBA" id="ARBA00022692"/>
    </source>
</evidence>
<evidence type="ECO:0000256" key="1">
    <source>
        <dbReference type="ARBA" id="ARBA00004141"/>
    </source>
</evidence>
<evidence type="ECO:0000256" key="3">
    <source>
        <dbReference type="ARBA" id="ARBA00022989"/>
    </source>
</evidence>
<dbReference type="GeneID" id="25316621"/>
<feature type="transmembrane region" description="Helical" evidence="7">
    <location>
        <begin position="206"/>
        <end position="228"/>
    </location>
</feature>
<feature type="transmembrane region" description="Helical" evidence="7">
    <location>
        <begin position="83"/>
        <end position="103"/>
    </location>
</feature>
<evidence type="ECO:0000259" key="8">
    <source>
        <dbReference type="Pfam" id="PF20684"/>
    </source>
</evidence>
<dbReference type="RefSeq" id="XP_013328364.1">
    <property type="nucleotide sequence ID" value="XM_013472910.1"/>
</dbReference>
<dbReference type="AlphaFoldDB" id="A0A0F4YU02"/>
<dbReference type="PANTHER" id="PTHR33048">
    <property type="entry name" value="PTH11-LIKE INTEGRAL MEMBRANE PROTEIN (AFU_ORTHOLOGUE AFUA_5G11245)"/>
    <property type="match status" value="1"/>
</dbReference>
<gene>
    <name evidence="9" type="ORF">T310_4273</name>
</gene>
<accession>A0A0F4YU02</accession>
<evidence type="ECO:0000313" key="10">
    <source>
        <dbReference type="Proteomes" id="UP000053958"/>
    </source>
</evidence>
<evidence type="ECO:0000256" key="7">
    <source>
        <dbReference type="SAM" id="Phobius"/>
    </source>
</evidence>
<protein>
    <recommendedName>
        <fullName evidence="8">Rhodopsin domain-containing protein</fullName>
    </recommendedName>
</protein>
<dbReference type="InterPro" id="IPR052337">
    <property type="entry name" value="SAT4-like"/>
</dbReference>
<sequence>MERDSSDSKQSWSIAVLASMTALAALAVGLRLLARHERKQKLWWDDWLIIFSLAWNLVVMGFIIGMIQYGMGLHATQIPMDNLVMIAKFLLIAEILYVSNLVWTKISILMMYYRIFHFPFFKRWAYIIGAFIIIWLILVIFLFIFTCVPIEKQWNPMVPGHCISLVGIGVANSASTILSDLAILILPIRQIWKLQLRKAEKVALTFAFGLGFFVIFASAYRLAVVLTYNELDASYSLAPVVGWTVIEMSAGIVSACLPTLRPVLFLLARKLGIQNSLSFFRSESSAALTKKSRQNLVNGAQSVGDSANDGKAGQRPFYRLPDESRSAEQNRVKTSFDPTAADHVYVNTVSSGMGGEGDTETASGDEVPLQSIRVQKDFTLVHQRLDLSN</sequence>
<proteinExistence type="inferred from homology"/>
<comment type="subcellular location">
    <subcellularLocation>
        <location evidence="1">Membrane</location>
        <topology evidence="1">Multi-pass membrane protein</topology>
    </subcellularLocation>
</comment>
<keyword evidence="4 7" id="KW-0472">Membrane</keyword>
<keyword evidence="10" id="KW-1185">Reference proteome</keyword>
<evidence type="ECO:0000256" key="6">
    <source>
        <dbReference type="SAM" id="MobiDB-lite"/>
    </source>
</evidence>
<comment type="caution">
    <text evidence="9">The sequence shown here is derived from an EMBL/GenBank/DDBJ whole genome shotgun (WGS) entry which is preliminary data.</text>
</comment>
<feature type="transmembrane region" description="Helical" evidence="7">
    <location>
        <begin position="12"/>
        <end position="34"/>
    </location>
</feature>
<organism evidence="9 10">
    <name type="scientific">Rasamsonia emersonii (strain ATCC 16479 / CBS 393.64 / IMI 116815)</name>
    <dbReference type="NCBI Taxonomy" id="1408163"/>
    <lineage>
        <taxon>Eukaryota</taxon>
        <taxon>Fungi</taxon>
        <taxon>Dikarya</taxon>
        <taxon>Ascomycota</taxon>
        <taxon>Pezizomycotina</taxon>
        <taxon>Eurotiomycetes</taxon>
        <taxon>Eurotiomycetidae</taxon>
        <taxon>Eurotiales</taxon>
        <taxon>Trichocomaceae</taxon>
        <taxon>Rasamsonia</taxon>
    </lineage>
</organism>
<evidence type="ECO:0000313" key="9">
    <source>
        <dbReference type="EMBL" id="KKA21752.1"/>
    </source>
</evidence>
<feature type="domain" description="Rhodopsin" evidence="8">
    <location>
        <begin position="30"/>
        <end position="264"/>
    </location>
</feature>
<feature type="transmembrane region" description="Helical" evidence="7">
    <location>
        <begin position="124"/>
        <end position="145"/>
    </location>
</feature>
<feature type="region of interest" description="Disordered" evidence="6">
    <location>
        <begin position="300"/>
        <end position="334"/>
    </location>
</feature>
<dbReference type="InterPro" id="IPR049326">
    <property type="entry name" value="Rhodopsin_dom_fungi"/>
</dbReference>
<name>A0A0F4YU02_RASE3</name>
<feature type="transmembrane region" description="Helical" evidence="7">
    <location>
        <begin position="240"/>
        <end position="260"/>
    </location>
</feature>
<dbReference type="Proteomes" id="UP000053958">
    <property type="component" value="Unassembled WGS sequence"/>
</dbReference>
<dbReference type="PANTHER" id="PTHR33048:SF151">
    <property type="entry name" value="INTEGRAL MEMBRANE PROTEIN"/>
    <property type="match status" value="1"/>
</dbReference>
<dbReference type="GO" id="GO:0016020">
    <property type="term" value="C:membrane"/>
    <property type="evidence" value="ECO:0007669"/>
    <property type="project" value="UniProtKB-SubCell"/>
</dbReference>
<dbReference type="EMBL" id="LASV01000171">
    <property type="protein sequence ID" value="KKA21752.1"/>
    <property type="molecule type" value="Genomic_DNA"/>
</dbReference>
<feature type="compositionally biased region" description="Basic and acidic residues" evidence="6">
    <location>
        <begin position="320"/>
        <end position="331"/>
    </location>
</feature>
<comment type="similarity">
    <text evidence="5">Belongs to the SAT4 family.</text>
</comment>
<feature type="transmembrane region" description="Helical" evidence="7">
    <location>
        <begin position="46"/>
        <end position="71"/>
    </location>
</feature>
<evidence type="ECO:0000256" key="4">
    <source>
        <dbReference type="ARBA" id="ARBA00023136"/>
    </source>
</evidence>
<keyword evidence="2 7" id="KW-0812">Transmembrane</keyword>
<dbReference type="OrthoDB" id="4221392at2759"/>
<reference evidence="9 10" key="1">
    <citation type="submission" date="2015-04" db="EMBL/GenBank/DDBJ databases">
        <authorList>
            <person name="Heijne W.H."/>
            <person name="Fedorova N.D."/>
            <person name="Nierman W.C."/>
            <person name="Vollebregt A.W."/>
            <person name="Zhao Z."/>
            <person name="Wu L."/>
            <person name="Kumar M."/>
            <person name="Stam H."/>
            <person name="van den Berg M.A."/>
            <person name="Pel H.J."/>
        </authorList>
    </citation>
    <scope>NUCLEOTIDE SEQUENCE [LARGE SCALE GENOMIC DNA]</scope>
    <source>
        <strain evidence="9 10">CBS 393.64</strain>
    </source>
</reference>
<dbReference type="STRING" id="1408163.A0A0F4YU02"/>
<dbReference type="Pfam" id="PF20684">
    <property type="entry name" value="Fung_rhodopsin"/>
    <property type="match status" value="1"/>
</dbReference>
<evidence type="ECO:0000256" key="5">
    <source>
        <dbReference type="ARBA" id="ARBA00038359"/>
    </source>
</evidence>